<protein>
    <submittedName>
        <fullName evidence="1">Uncharacterized protein</fullName>
    </submittedName>
</protein>
<accession>A0ABT9VFJ5</accession>
<dbReference type="Proteomes" id="UP001224359">
    <property type="component" value="Unassembled WGS sequence"/>
</dbReference>
<evidence type="ECO:0000313" key="1">
    <source>
        <dbReference type="EMBL" id="MDQ0159741.1"/>
    </source>
</evidence>
<proteinExistence type="predicted"/>
<organism evidence="1 2">
    <name type="scientific">Alkalibacillus salilacus</name>
    <dbReference type="NCBI Taxonomy" id="284582"/>
    <lineage>
        <taxon>Bacteria</taxon>
        <taxon>Bacillati</taxon>
        <taxon>Bacillota</taxon>
        <taxon>Bacilli</taxon>
        <taxon>Bacillales</taxon>
        <taxon>Bacillaceae</taxon>
        <taxon>Alkalibacillus</taxon>
    </lineage>
</organism>
<sequence>MIHTMKVIFPLSHDEVYELNARGINPLKINDYLHSSYPSTTFSIYQAANSRWFLSMVIDVVELLGLSEFYDLMYGTVESHIRGMLMSIFNHARHYEYHRLKRIDYKHDVVVESEVERSLLLHLYRKMTKSFKYQKLKSGTQQEDSFKVYSTTVYHSSGSVLTKLYDKTAERNDKGLPIKTYEQDVLRYEVSLTDKHIDYRANAHVCTEPVEASIKDYFKEDMKYRYFTDYLLPIYLKGDFYKIEKAEELINVSTFNPNMKSKLKHFLVQVSRGNLDTPLKKQEIKNMKTFNARIERLYSLNINPLSIPKNYKDAPMYLRNPLQDLYDDVQSIRDCHKKGQKLPF</sequence>
<keyword evidence="2" id="KW-1185">Reference proteome</keyword>
<gene>
    <name evidence="1" type="ORF">J2S77_001727</name>
</gene>
<dbReference type="EMBL" id="JAUSTQ010000006">
    <property type="protein sequence ID" value="MDQ0159741.1"/>
    <property type="molecule type" value="Genomic_DNA"/>
</dbReference>
<evidence type="ECO:0000313" key="2">
    <source>
        <dbReference type="Proteomes" id="UP001224359"/>
    </source>
</evidence>
<name>A0ABT9VFJ5_9BACI</name>
<comment type="caution">
    <text evidence="1">The sequence shown here is derived from an EMBL/GenBank/DDBJ whole genome shotgun (WGS) entry which is preliminary data.</text>
</comment>
<reference evidence="1 2" key="1">
    <citation type="submission" date="2023-07" db="EMBL/GenBank/DDBJ databases">
        <title>Genomic Encyclopedia of Type Strains, Phase IV (KMG-IV): sequencing the most valuable type-strain genomes for metagenomic binning, comparative biology and taxonomic classification.</title>
        <authorList>
            <person name="Goeker M."/>
        </authorList>
    </citation>
    <scope>NUCLEOTIDE SEQUENCE [LARGE SCALE GENOMIC DNA]</scope>
    <source>
        <strain evidence="1 2">DSM 16460</strain>
    </source>
</reference>
<dbReference type="RefSeq" id="WP_306976462.1">
    <property type="nucleotide sequence ID" value="NZ_JAUSTQ010000006.1"/>
</dbReference>